<dbReference type="PATRIC" id="fig|1127696.3.peg.1485"/>
<dbReference type="GO" id="GO:0046872">
    <property type="term" value="F:metal ion binding"/>
    <property type="evidence" value="ECO:0007669"/>
    <property type="project" value="UniProtKB-KW"/>
</dbReference>
<comment type="similarity">
    <text evidence="2">Belongs to the KdsC family.</text>
</comment>
<evidence type="ECO:0000313" key="9">
    <source>
        <dbReference type="Proteomes" id="UP000010408"/>
    </source>
</evidence>
<dbReference type="PIRSF" id="PIRSF006118">
    <property type="entry name" value="KDO8-P_Ptase"/>
    <property type="match status" value="1"/>
</dbReference>
<evidence type="ECO:0000256" key="1">
    <source>
        <dbReference type="ARBA" id="ARBA00001946"/>
    </source>
</evidence>
<dbReference type="InterPro" id="IPR050793">
    <property type="entry name" value="CMP-NeuNAc_synthase"/>
</dbReference>
<accession>L1NAN3</accession>
<dbReference type="SUPFAM" id="SSF56784">
    <property type="entry name" value="HAD-like"/>
    <property type="match status" value="1"/>
</dbReference>
<dbReference type="PANTHER" id="PTHR21485:SF3">
    <property type="entry name" value="N-ACYLNEURAMINATE CYTIDYLYLTRANSFERASE"/>
    <property type="match status" value="1"/>
</dbReference>
<dbReference type="STRING" id="1127696.HMPREF9134_01644"/>
<evidence type="ECO:0000256" key="6">
    <source>
        <dbReference type="ARBA" id="ARBA00022842"/>
    </source>
</evidence>
<dbReference type="GO" id="GO:0008781">
    <property type="term" value="F:N-acylneuraminate cytidylyltransferase activity"/>
    <property type="evidence" value="ECO:0007669"/>
    <property type="project" value="TreeGrafter"/>
</dbReference>
<dbReference type="AlphaFoldDB" id="L1NAN3"/>
<dbReference type="Pfam" id="PF08282">
    <property type="entry name" value="Hydrolase_3"/>
    <property type="match status" value="1"/>
</dbReference>
<name>L1NAN3_9PORP</name>
<evidence type="ECO:0000256" key="2">
    <source>
        <dbReference type="ARBA" id="ARBA00005893"/>
    </source>
</evidence>
<dbReference type="eggNOG" id="COG1778">
    <property type="taxonomic scope" value="Bacteria"/>
</dbReference>
<evidence type="ECO:0000256" key="3">
    <source>
        <dbReference type="ARBA" id="ARBA00011881"/>
    </source>
</evidence>
<evidence type="ECO:0000313" key="8">
    <source>
        <dbReference type="EMBL" id="EKY00310.1"/>
    </source>
</evidence>
<keyword evidence="6 7" id="KW-0460">Magnesium</keyword>
<dbReference type="PANTHER" id="PTHR21485">
    <property type="entry name" value="HAD SUPERFAMILY MEMBERS CMAS AND KDSC"/>
    <property type="match status" value="1"/>
</dbReference>
<feature type="binding site" evidence="7">
    <location>
        <position position="17"/>
    </location>
    <ligand>
        <name>Mg(2+)</name>
        <dbReference type="ChEBI" id="CHEBI:18420"/>
    </ligand>
</feature>
<protein>
    <submittedName>
        <fullName evidence="8">Putative 3-deoxy-manno-octulosonate-8-phosphatase</fullName>
    </submittedName>
</protein>
<sequence length="173" mass="18695">MSSIPFDLTKIKAFVLDMDGVISANVSPIGLDGMPMRTVNVKDGYAMQYAVKQGYIIAIISGGASEAMEQRFRQLGAAHVYMRISDKAAQLEVLCRESGLRPEEIAYIGDDIPDITIMKLVALPCAPADAAPEVKSVAKYISLCNGGYGVVRDVIEQTLRANDCWSLSAGFGW</sequence>
<comment type="subunit">
    <text evidence="3">Homotetramer.</text>
</comment>
<keyword evidence="4 7" id="KW-0479">Metal-binding</keyword>
<dbReference type="HOGENOM" id="CLU_106694_1_0_10"/>
<dbReference type="InterPro" id="IPR023214">
    <property type="entry name" value="HAD_sf"/>
</dbReference>
<feature type="binding site" evidence="7">
    <location>
        <position position="110"/>
    </location>
    <ligand>
        <name>Mg(2+)</name>
        <dbReference type="ChEBI" id="CHEBI:18420"/>
    </ligand>
</feature>
<dbReference type="SFLD" id="SFLDS00003">
    <property type="entry name" value="Haloacid_Dehalogenase"/>
    <property type="match status" value="1"/>
</dbReference>
<feature type="binding site" evidence="7">
    <location>
        <position position="19"/>
    </location>
    <ligand>
        <name>substrate</name>
    </ligand>
</feature>
<reference evidence="8 9" key="1">
    <citation type="submission" date="2012-05" db="EMBL/GenBank/DDBJ databases">
        <authorList>
            <person name="Weinstock G."/>
            <person name="Sodergren E."/>
            <person name="Lobos E.A."/>
            <person name="Fulton L."/>
            <person name="Fulton R."/>
            <person name="Courtney L."/>
            <person name="Fronick C."/>
            <person name="O'Laughlin M."/>
            <person name="Godfrey J."/>
            <person name="Wilson R.M."/>
            <person name="Miner T."/>
            <person name="Farmer C."/>
            <person name="Delehaunty K."/>
            <person name="Cordes M."/>
            <person name="Minx P."/>
            <person name="Tomlinson C."/>
            <person name="Chen J."/>
            <person name="Wollam A."/>
            <person name="Pepin K.H."/>
            <person name="Bhonagiri V."/>
            <person name="Zhang X."/>
            <person name="Suruliraj S."/>
            <person name="Warren W."/>
            <person name="Mitreva M."/>
            <person name="Mardis E.R."/>
            <person name="Wilson R.K."/>
        </authorList>
    </citation>
    <scope>NUCLEOTIDE SEQUENCE [LARGE SCALE GENOMIC DNA]</scope>
    <source>
        <strain evidence="8 9">F0037</strain>
    </source>
</reference>
<evidence type="ECO:0000256" key="7">
    <source>
        <dbReference type="PIRSR" id="PIRSR006118-2"/>
    </source>
</evidence>
<dbReference type="EMBL" id="AMEQ01000040">
    <property type="protein sequence ID" value="EKY00310.1"/>
    <property type="molecule type" value="Genomic_DNA"/>
</dbReference>
<comment type="caution">
    <text evidence="8">The sequence shown here is derived from an EMBL/GenBank/DDBJ whole genome shotgun (WGS) entry which is preliminary data.</text>
</comment>
<evidence type="ECO:0000256" key="4">
    <source>
        <dbReference type="ARBA" id="ARBA00022723"/>
    </source>
</evidence>
<dbReference type="Gene3D" id="3.40.50.1000">
    <property type="entry name" value="HAD superfamily/HAD-like"/>
    <property type="match status" value="1"/>
</dbReference>
<dbReference type="NCBIfam" id="TIGR01670">
    <property type="entry name" value="KdsC-phosphatas"/>
    <property type="match status" value="1"/>
</dbReference>
<gene>
    <name evidence="8" type="ORF">HMPREF9134_01644</name>
</gene>
<dbReference type="GO" id="GO:0016788">
    <property type="term" value="F:hydrolase activity, acting on ester bonds"/>
    <property type="evidence" value="ECO:0007669"/>
    <property type="project" value="InterPro"/>
</dbReference>
<dbReference type="SFLD" id="SFLDG01136">
    <property type="entry name" value="C1.6:_Phosphoserine_Phosphatas"/>
    <property type="match status" value="1"/>
</dbReference>
<dbReference type="SFLD" id="SFLDG01138">
    <property type="entry name" value="C1.6.2:_Deoxy-d-mannose-octulo"/>
    <property type="match status" value="1"/>
</dbReference>
<evidence type="ECO:0000256" key="5">
    <source>
        <dbReference type="ARBA" id="ARBA00022801"/>
    </source>
</evidence>
<dbReference type="RefSeq" id="WP_005467770.1">
    <property type="nucleotide sequence ID" value="NZ_KB291032.1"/>
</dbReference>
<dbReference type="InterPro" id="IPR036412">
    <property type="entry name" value="HAD-like_sf"/>
</dbReference>
<dbReference type="Proteomes" id="UP000010408">
    <property type="component" value="Unassembled WGS sequence"/>
</dbReference>
<organism evidence="8 9">
    <name type="scientific">Porphyromonas catoniae F0037</name>
    <dbReference type="NCBI Taxonomy" id="1127696"/>
    <lineage>
        <taxon>Bacteria</taxon>
        <taxon>Pseudomonadati</taxon>
        <taxon>Bacteroidota</taxon>
        <taxon>Bacteroidia</taxon>
        <taxon>Bacteroidales</taxon>
        <taxon>Porphyromonadaceae</taxon>
        <taxon>Porphyromonas</taxon>
    </lineage>
</organism>
<keyword evidence="5" id="KW-0378">Hydrolase</keyword>
<comment type="cofactor">
    <cofactor evidence="1 7">
        <name>Mg(2+)</name>
        <dbReference type="ChEBI" id="CHEBI:18420"/>
    </cofactor>
</comment>
<proteinExistence type="inferred from homology"/>
<dbReference type="InterPro" id="IPR010023">
    <property type="entry name" value="KdsC_fam"/>
</dbReference>